<dbReference type="Proteomes" id="UP000694388">
    <property type="component" value="Unplaced"/>
</dbReference>
<dbReference type="GO" id="GO:0051082">
    <property type="term" value="F:unfolded protein binding"/>
    <property type="evidence" value="ECO:0007669"/>
    <property type="project" value="TreeGrafter"/>
</dbReference>
<accession>A0A8C4RBD8</accession>
<dbReference type="InterPro" id="IPR001436">
    <property type="entry name" value="Alpha-crystallin/sHSP_animal"/>
</dbReference>
<evidence type="ECO:0000313" key="3">
    <source>
        <dbReference type="Proteomes" id="UP000694388"/>
    </source>
</evidence>
<dbReference type="PANTHER" id="PTHR45640">
    <property type="entry name" value="HEAT SHOCK PROTEIN HSP-12.2-RELATED"/>
    <property type="match status" value="1"/>
</dbReference>
<dbReference type="PANTHER" id="PTHR45640:SF26">
    <property type="entry name" value="RE23625P"/>
    <property type="match status" value="1"/>
</dbReference>
<sequence length="169" mass="19105">MTPLAFMHCFIMFVPIRYSRVIPTERGFGGGLDELQDELRRSERIMELLFQQAQSRIRAGGALNLLQLPGSGRETEMAGTCLAINQSDTSRYVVSLDTRQFHPEKMSVKVIGDLNSEEEVKLPRDVDPQKVTCCFTADGKLRIEAPLTKKEKQTEAINILVNKKFLFAK</sequence>
<dbReference type="GO" id="GO:0042026">
    <property type="term" value="P:protein refolding"/>
    <property type="evidence" value="ECO:0007669"/>
    <property type="project" value="TreeGrafter"/>
</dbReference>
<name>A0A8C4RBD8_EPTBU</name>
<dbReference type="InterPro" id="IPR002068">
    <property type="entry name" value="A-crystallin/Hsp20_dom"/>
</dbReference>
<reference evidence="2" key="1">
    <citation type="submission" date="2025-08" db="UniProtKB">
        <authorList>
            <consortium name="Ensembl"/>
        </authorList>
    </citation>
    <scope>IDENTIFICATION</scope>
</reference>
<organism evidence="2 3">
    <name type="scientific">Eptatretus burgeri</name>
    <name type="common">Inshore hagfish</name>
    <dbReference type="NCBI Taxonomy" id="7764"/>
    <lineage>
        <taxon>Eukaryota</taxon>
        <taxon>Metazoa</taxon>
        <taxon>Chordata</taxon>
        <taxon>Craniata</taxon>
        <taxon>Vertebrata</taxon>
        <taxon>Cyclostomata</taxon>
        <taxon>Myxini</taxon>
        <taxon>Myxiniformes</taxon>
        <taxon>Myxinidae</taxon>
        <taxon>Eptatretinae</taxon>
        <taxon>Eptatretus</taxon>
    </lineage>
</organism>
<dbReference type="InterPro" id="IPR008978">
    <property type="entry name" value="HSP20-like_chaperone"/>
</dbReference>
<reference evidence="2" key="2">
    <citation type="submission" date="2025-09" db="UniProtKB">
        <authorList>
            <consortium name="Ensembl"/>
        </authorList>
    </citation>
    <scope>IDENTIFICATION</scope>
</reference>
<evidence type="ECO:0000313" key="2">
    <source>
        <dbReference type="Ensembl" id="ENSEBUP00000027144.1"/>
    </source>
</evidence>
<dbReference type="Gene3D" id="2.60.40.790">
    <property type="match status" value="1"/>
</dbReference>
<dbReference type="AlphaFoldDB" id="A0A8C4RBD8"/>
<evidence type="ECO:0000259" key="1">
    <source>
        <dbReference type="Pfam" id="PF00011"/>
    </source>
</evidence>
<dbReference type="GO" id="GO:0009408">
    <property type="term" value="P:response to heat"/>
    <property type="evidence" value="ECO:0007669"/>
    <property type="project" value="TreeGrafter"/>
</dbReference>
<dbReference type="GO" id="GO:0005634">
    <property type="term" value="C:nucleus"/>
    <property type="evidence" value="ECO:0007669"/>
    <property type="project" value="TreeGrafter"/>
</dbReference>
<dbReference type="Pfam" id="PF00011">
    <property type="entry name" value="HSP20"/>
    <property type="match status" value="1"/>
</dbReference>
<dbReference type="Ensembl" id="ENSEBUT00000027720.1">
    <property type="protein sequence ID" value="ENSEBUP00000027144.1"/>
    <property type="gene ID" value="ENSEBUG00000016664.1"/>
</dbReference>
<feature type="domain" description="SHSP" evidence="1">
    <location>
        <begin position="119"/>
        <end position="161"/>
    </location>
</feature>
<dbReference type="GO" id="GO:0005737">
    <property type="term" value="C:cytoplasm"/>
    <property type="evidence" value="ECO:0007669"/>
    <property type="project" value="TreeGrafter"/>
</dbReference>
<protein>
    <recommendedName>
        <fullName evidence="1">SHSP domain-containing protein</fullName>
    </recommendedName>
</protein>
<proteinExistence type="predicted"/>
<keyword evidence="3" id="KW-1185">Reference proteome</keyword>
<dbReference type="CDD" id="cd06526">
    <property type="entry name" value="metazoan_ACD"/>
    <property type="match status" value="1"/>
</dbReference>